<evidence type="ECO:0000313" key="2">
    <source>
        <dbReference type="Proteomes" id="UP000000752"/>
    </source>
</evidence>
<dbReference type="DNASU" id="1443272"/>
<evidence type="ECO:0000313" key="1">
    <source>
        <dbReference type="EMBL" id="BAA30042.1"/>
    </source>
</evidence>
<accession>O58671</accession>
<dbReference type="KEGG" id="pho:PH0945"/>
<dbReference type="PIR" id="D71085">
    <property type="entry name" value="D71085"/>
</dbReference>
<gene>
    <name evidence="1" type="ordered locus">PH0945</name>
</gene>
<sequence>MLQRTLSSIQIIGGVTQALFILSICLASINPPTEFTMRRTMAMSMRKYSSHSTPRMARIPTTFVVIVLRPTILSGSVGPVITLYIAIKAVPRSTQTPATKTFS</sequence>
<dbReference type="EMBL" id="BA000001">
    <property type="protein sequence ID" value="BAA30042.1"/>
    <property type="molecule type" value="Genomic_DNA"/>
</dbReference>
<dbReference type="AlphaFoldDB" id="O58671"/>
<name>O58671_PYRHO</name>
<dbReference type="STRING" id="70601.gene:9377900"/>
<dbReference type="Proteomes" id="UP000000752">
    <property type="component" value="Chromosome"/>
</dbReference>
<proteinExistence type="predicted"/>
<keyword evidence="2" id="KW-1185">Reference proteome</keyword>
<dbReference type="EnsemblBacteria" id="BAA30042">
    <property type="protein sequence ID" value="BAA30042"/>
    <property type="gene ID" value="BAA30042"/>
</dbReference>
<organism evidence="1 2">
    <name type="scientific">Pyrococcus horikoshii (strain ATCC 700860 / DSM 12428 / JCM 9974 / NBRC 100139 / OT-3)</name>
    <dbReference type="NCBI Taxonomy" id="70601"/>
    <lineage>
        <taxon>Archaea</taxon>
        <taxon>Methanobacteriati</taxon>
        <taxon>Methanobacteriota</taxon>
        <taxon>Thermococci</taxon>
        <taxon>Thermococcales</taxon>
        <taxon>Thermococcaceae</taxon>
        <taxon>Pyrococcus</taxon>
    </lineage>
</organism>
<reference evidence="1 2" key="1">
    <citation type="journal article" date="1998" name="DNA Res.">
        <title>Complete sequence and gene organization of the genome of a hyper-thermophilic archaebacterium, Pyrococcus horikoshii OT3.</title>
        <authorList>
            <person name="Kawarabayasi Y."/>
            <person name="Sawada M."/>
            <person name="Horikawa H."/>
            <person name="Haikawa Y."/>
            <person name="Hino Y."/>
            <person name="Yamamoto S."/>
            <person name="Sekine M."/>
            <person name="Baba S."/>
            <person name="Kosugi H."/>
            <person name="Hosoyama A."/>
            <person name="Nagai Y."/>
            <person name="Sakai M."/>
            <person name="Ogura K."/>
            <person name="Otuka R."/>
            <person name="Nakazawa H."/>
            <person name="Takamiya M."/>
            <person name="Ohfuku Y."/>
            <person name="Funahashi T."/>
            <person name="Tanaka T."/>
            <person name="Kudoh Y."/>
            <person name="Yamazaki J."/>
            <person name="Kushida N."/>
            <person name="Oguchi A."/>
            <person name="Aoki K."/>
            <person name="Nakamura Y."/>
            <person name="Robb T.F."/>
            <person name="Horikoshi K."/>
            <person name="Masuchi Y."/>
            <person name="Shizuya H."/>
            <person name="Kikuchi H."/>
        </authorList>
    </citation>
    <scope>NUCLEOTIDE SEQUENCE [LARGE SCALE GENOMIC DNA]</scope>
    <source>
        <strain evidence="2">ATCC 700860 / DSM 12428 / JCM 9974 / NBRC 100139 / OT-3</strain>
    </source>
</reference>
<protein>
    <submittedName>
        <fullName evidence="1">Uncharacterized protein</fullName>
    </submittedName>
</protein>